<sequence>MQTDHAALFSSRIVYDGRANLFVAKDIPSADYPVHMGLNPSRGHFIVRLQKSAVINPRDIENLTRPGGSTPHTSSMAINLLQLIVRQDANLRHGFPPEGRSFFLSKSAIPLPGGLQAWRGYFQSVQPVVNRLLINVDTSTAAMYSSGPLLDLAMGQL</sequence>
<dbReference type="Pfam" id="PF08699">
    <property type="entry name" value="ArgoL1"/>
    <property type="match status" value="1"/>
</dbReference>
<dbReference type="InterPro" id="IPR036085">
    <property type="entry name" value="PAZ_dom_sf"/>
</dbReference>
<dbReference type="InParanoid" id="A0A401GIB8"/>
<dbReference type="SUPFAM" id="SSF101690">
    <property type="entry name" value="PAZ domain"/>
    <property type="match status" value="1"/>
</dbReference>
<comment type="caution">
    <text evidence="2">The sequence shown here is derived from an EMBL/GenBank/DDBJ whole genome shotgun (WGS) entry which is preliminary data.</text>
</comment>
<evidence type="ECO:0000313" key="3">
    <source>
        <dbReference type="Proteomes" id="UP000287166"/>
    </source>
</evidence>
<organism evidence="2 3">
    <name type="scientific">Sparassis crispa</name>
    <dbReference type="NCBI Taxonomy" id="139825"/>
    <lineage>
        <taxon>Eukaryota</taxon>
        <taxon>Fungi</taxon>
        <taxon>Dikarya</taxon>
        <taxon>Basidiomycota</taxon>
        <taxon>Agaricomycotina</taxon>
        <taxon>Agaricomycetes</taxon>
        <taxon>Polyporales</taxon>
        <taxon>Sparassidaceae</taxon>
        <taxon>Sparassis</taxon>
    </lineage>
</organism>
<evidence type="ECO:0000313" key="2">
    <source>
        <dbReference type="EMBL" id="GBE81912.1"/>
    </source>
</evidence>
<dbReference type="STRING" id="139825.A0A401GIB8"/>
<dbReference type="AlphaFoldDB" id="A0A401GIB8"/>
<dbReference type="PANTHER" id="PTHR22891">
    <property type="entry name" value="EUKARYOTIC TRANSLATION INITIATION FACTOR 2C"/>
    <property type="match status" value="1"/>
</dbReference>
<dbReference type="InterPro" id="IPR014811">
    <property type="entry name" value="ArgoL1"/>
</dbReference>
<proteinExistence type="predicted"/>
<reference evidence="2 3" key="1">
    <citation type="journal article" date="2018" name="Sci. Rep.">
        <title>Genome sequence of the cauliflower mushroom Sparassis crispa (Hanabiratake) and its association with beneficial usage.</title>
        <authorList>
            <person name="Kiyama R."/>
            <person name="Furutani Y."/>
            <person name="Kawaguchi K."/>
            <person name="Nakanishi T."/>
        </authorList>
    </citation>
    <scope>NUCLEOTIDE SEQUENCE [LARGE SCALE GENOMIC DNA]</scope>
</reference>
<dbReference type="SMART" id="SM01163">
    <property type="entry name" value="DUF1785"/>
    <property type="match status" value="1"/>
</dbReference>
<dbReference type="EMBL" id="BFAD01000004">
    <property type="protein sequence ID" value="GBE81912.1"/>
    <property type="molecule type" value="Genomic_DNA"/>
</dbReference>
<dbReference type="OrthoDB" id="10252740at2759"/>
<name>A0A401GIB8_9APHY</name>
<dbReference type="Proteomes" id="UP000287166">
    <property type="component" value="Unassembled WGS sequence"/>
</dbReference>
<keyword evidence="3" id="KW-1185">Reference proteome</keyword>
<feature type="domain" description="Argonaute linker 1" evidence="1">
    <location>
        <begin position="96"/>
        <end position="146"/>
    </location>
</feature>
<dbReference type="RefSeq" id="XP_027612825.1">
    <property type="nucleotide sequence ID" value="XM_027757024.1"/>
</dbReference>
<accession>A0A401GIB8</accession>
<dbReference type="GeneID" id="38778829"/>
<gene>
    <name evidence="2" type="ORF">SCP_0402860</name>
</gene>
<protein>
    <recommendedName>
        <fullName evidence="1">Argonaute linker 1 domain-containing protein</fullName>
    </recommendedName>
</protein>
<evidence type="ECO:0000259" key="1">
    <source>
        <dbReference type="SMART" id="SM01163"/>
    </source>
</evidence>